<reference evidence="1 2" key="1">
    <citation type="submission" date="2024-01" db="EMBL/GenBank/DDBJ databases">
        <title>The genomes of 5 underutilized Papilionoideae crops provide insights into root nodulation and disease resistanc.</title>
        <authorList>
            <person name="Jiang F."/>
        </authorList>
    </citation>
    <scope>NUCLEOTIDE SEQUENCE [LARGE SCALE GENOMIC DNA]</scope>
    <source>
        <strain evidence="1">LVBAO_FW01</strain>
        <tissue evidence="1">Leaves</tissue>
    </source>
</reference>
<keyword evidence="2" id="KW-1185">Reference proteome</keyword>
<dbReference type="Proteomes" id="UP001367508">
    <property type="component" value="Unassembled WGS sequence"/>
</dbReference>
<evidence type="ECO:0000313" key="1">
    <source>
        <dbReference type="EMBL" id="KAK7339206.1"/>
    </source>
</evidence>
<gene>
    <name evidence="1" type="ORF">VNO77_19860</name>
</gene>
<proteinExistence type="predicted"/>
<sequence length="139" mass="15664">MFAGNDAYVHDWEGRDQGLTVYGCSNAAYLHLPGDHNIHFGSALSRHATKIEVRFMVIASGNNSLVEVKQPFLTRSEHLYPRRTAHRHPHQVSLLPCMHAGSFKVKLKLRVQPGSLERCAKMCRSSYILVLGVCDAWHL</sequence>
<dbReference type="AlphaFoldDB" id="A0AAN9LP50"/>
<name>A0AAN9LP50_CANGL</name>
<protein>
    <submittedName>
        <fullName evidence="1">Uncharacterized protein</fullName>
    </submittedName>
</protein>
<accession>A0AAN9LP50</accession>
<evidence type="ECO:0000313" key="2">
    <source>
        <dbReference type="Proteomes" id="UP001367508"/>
    </source>
</evidence>
<comment type="caution">
    <text evidence="1">The sequence shown here is derived from an EMBL/GenBank/DDBJ whole genome shotgun (WGS) entry which is preliminary data.</text>
</comment>
<dbReference type="EMBL" id="JAYMYQ010000004">
    <property type="protein sequence ID" value="KAK7339206.1"/>
    <property type="molecule type" value="Genomic_DNA"/>
</dbReference>
<organism evidence="1 2">
    <name type="scientific">Canavalia gladiata</name>
    <name type="common">Sword bean</name>
    <name type="synonym">Dolichos gladiatus</name>
    <dbReference type="NCBI Taxonomy" id="3824"/>
    <lineage>
        <taxon>Eukaryota</taxon>
        <taxon>Viridiplantae</taxon>
        <taxon>Streptophyta</taxon>
        <taxon>Embryophyta</taxon>
        <taxon>Tracheophyta</taxon>
        <taxon>Spermatophyta</taxon>
        <taxon>Magnoliopsida</taxon>
        <taxon>eudicotyledons</taxon>
        <taxon>Gunneridae</taxon>
        <taxon>Pentapetalae</taxon>
        <taxon>rosids</taxon>
        <taxon>fabids</taxon>
        <taxon>Fabales</taxon>
        <taxon>Fabaceae</taxon>
        <taxon>Papilionoideae</taxon>
        <taxon>50 kb inversion clade</taxon>
        <taxon>NPAAA clade</taxon>
        <taxon>indigoferoid/millettioid clade</taxon>
        <taxon>Phaseoleae</taxon>
        <taxon>Canavalia</taxon>
    </lineage>
</organism>